<evidence type="ECO:0000256" key="2">
    <source>
        <dbReference type="ARBA" id="ARBA00047762"/>
    </source>
</evidence>
<dbReference type="EMBL" id="NHOQ01001318">
    <property type="protein sequence ID" value="PWA25228.1"/>
    <property type="molecule type" value="Genomic_DNA"/>
</dbReference>
<dbReference type="Gene3D" id="2.60.120.650">
    <property type="entry name" value="Cupin"/>
    <property type="match status" value="1"/>
</dbReference>
<dbReference type="Pfam" id="PF13621">
    <property type="entry name" value="Cupin_8"/>
    <property type="match status" value="1"/>
</dbReference>
<dbReference type="AlphaFoldDB" id="A0A315W0L3"/>
<sequence>MDRNAYHNCSSLVKMPRQSYEQFWSSHFVDYIDKELNYSKFFRKYLLPNHPCMFSRRFTEDWKCRKQWVTEEGKPNFQILLQEFDETPVPVANCNAKEYNANPKQVMPLKEFIRYWKEYIQNGHSSPKGCLYLKDWHMSRDFPDHNLYTTPVFFSSDWLNEYWDTLEVDDYRFVYMGPKGSWYKNLNGLSFKSFRENSIVLVVSRTPFHADVFRSYSWSANICGRKKWLLYPPGQEDFLRDTHGNLPYDVTSAELQDRGLFPQFEEACQPLEIIQEAGEIIFVPSGWHHQVYNLEDTISINHNWLNGCNIDIMWQFLQNELSSVQKEIEEWRNTMDSWHQHCQVIMKACSGIDYSEFASFLKIVAESRMAFLNACTSGDSSDYSRHLSETLTALGPYHAAFDLQRVAHIIECLLCNDDFKRLDHSTSTLQPETLLQQIRDTIQSTRGQHLLYQE</sequence>
<evidence type="ECO:0000313" key="5">
    <source>
        <dbReference type="EMBL" id="PWA25228.1"/>
    </source>
</evidence>
<dbReference type="SMART" id="SM00558">
    <property type="entry name" value="JmjC"/>
    <property type="match status" value="1"/>
</dbReference>
<reference evidence="5 6" key="1">
    <citation type="journal article" date="2018" name="G3 (Bethesda)">
        <title>A High-Quality Reference Genome for the Invasive Mosquitofish Gambusia affinis Using a Chicago Library.</title>
        <authorList>
            <person name="Hoffberg S.L."/>
            <person name="Troendle N.J."/>
            <person name="Glenn T.C."/>
            <person name="Mahmud O."/>
            <person name="Louha S."/>
            <person name="Chalopin D."/>
            <person name="Bennetzen J.L."/>
            <person name="Mauricio R."/>
        </authorList>
    </citation>
    <scope>NUCLEOTIDE SEQUENCE [LARGE SCALE GENOMIC DNA]</scope>
    <source>
        <strain evidence="5">NE01/NJP1002.9</strain>
        <tissue evidence="5">Muscle</tissue>
    </source>
</reference>
<protein>
    <recommendedName>
        <fullName evidence="3">Jumonji domain-containing protein 4</fullName>
    </recommendedName>
</protein>
<evidence type="ECO:0000259" key="4">
    <source>
        <dbReference type="PROSITE" id="PS51184"/>
    </source>
</evidence>
<dbReference type="PANTHER" id="PTHR12480">
    <property type="entry name" value="ARGININE DEMETHYLASE AND LYSYL-HYDROXYLASE JMJD"/>
    <property type="match status" value="1"/>
</dbReference>
<dbReference type="Proteomes" id="UP000250572">
    <property type="component" value="Unassembled WGS sequence"/>
</dbReference>
<name>A0A315W0L3_GAMAF</name>
<comment type="caution">
    <text evidence="5">The sequence shown here is derived from an EMBL/GenBank/DDBJ whole genome shotgun (WGS) entry which is preliminary data.</text>
</comment>
<dbReference type="InterPro" id="IPR050910">
    <property type="entry name" value="JMJD6_ArgDemeth/LysHydrox"/>
</dbReference>
<feature type="domain" description="JmjC" evidence="4">
    <location>
        <begin position="139"/>
        <end position="321"/>
    </location>
</feature>
<dbReference type="GO" id="GO:0005737">
    <property type="term" value="C:cytoplasm"/>
    <property type="evidence" value="ECO:0007669"/>
    <property type="project" value="TreeGrafter"/>
</dbReference>
<evidence type="ECO:0000256" key="3">
    <source>
        <dbReference type="ARBA" id="ARBA00082904"/>
    </source>
</evidence>
<comment type="similarity">
    <text evidence="1">Belongs to the JMJD6 family.</text>
</comment>
<organism evidence="5 6">
    <name type="scientific">Gambusia affinis</name>
    <name type="common">Western mosquitofish</name>
    <name type="synonym">Heterandria affinis</name>
    <dbReference type="NCBI Taxonomy" id="33528"/>
    <lineage>
        <taxon>Eukaryota</taxon>
        <taxon>Metazoa</taxon>
        <taxon>Chordata</taxon>
        <taxon>Craniata</taxon>
        <taxon>Vertebrata</taxon>
        <taxon>Euteleostomi</taxon>
        <taxon>Actinopterygii</taxon>
        <taxon>Neopterygii</taxon>
        <taxon>Teleostei</taxon>
        <taxon>Neoteleostei</taxon>
        <taxon>Acanthomorphata</taxon>
        <taxon>Ovalentaria</taxon>
        <taxon>Atherinomorphae</taxon>
        <taxon>Cyprinodontiformes</taxon>
        <taxon>Poeciliidae</taxon>
        <taxon>Poeciliinae</taxon>
        <taxon>Gambusia</taxon>
    </lineage>
</organism>
<keyword evidence="6" id="KW-1185">Reference proteome</keyword>
<accession>A0A315W0L3</accession>
<evidence type="ECO:0000256" key="1">
    <source>
        <dbReference type="ARBA" id="ARBA00038068"/>
    </source>
</evidence>
<gene>
    <name evidence="5" type="ORF">CCH79_00005411</name>
</gene>
<dbReference type="GO" id="GO:0005634">
    <property type="term" value="C:nucleus"/>
    <property type="evidence" value="ECO:0007669"/>
    <property type="project" value="TreeGrafter"/>
</dbReference>
<proteinExistence type="inferred from homology"/>
<dbReference type="PANTHER" id="PTHR12480:SF6">
    <property type="entry name" value="2-OXOGLUTARATE AND IRON-DEPENDENT OXYGENASE JMJD4"/>
    <property type="match status" value="1"/>
</dbReference>
<evidence type="ECO:0000313" key="6">
    <source>
        <dbReference type="Proteomes" id="UP000250572"/>
    </source>
</evidence>
<dbReference type="GO" id="GO:0045905">
    <property type="term" value="P:positive regulation of translational termination"/>
    <property type="evidence" value="ECO:0007669"/>
    <property type="project" value="TreeGrafter"/>
</dbReference>
<dbReference type="InterPro" id="IPR003347">
    <property type="entry name" value="JmjC_dom"/>
</dbReference>
<dbReference type="InterPro" id="IPR041667">
    <property type="entry name" value="Cupin_8"/>
</dbReference>
<dbReference type="PROSITE" id="PS51184">
    <property type="entry name" value="JMJC"/>
    <property type="match status" value="1"/>
</dbReference>
<dbReference type="SUPFAM" id="SSF51197">
    <property type="entry name" value="Clavaminate synthase-like"/>
    <property type="match status" value="1"/>
</dbReference>
<dbReference type="GO" id="GO:0043565">
    <property type="term" value="F:sequence-specific DNA binding"/>
    <property type="evidence" value="ECO:0007669"/>
    <property type="project" value="TreeGrafter"/>
</dbReference>
<comment type="catalytic activity">
    <reaction evidence="2">
        <text>L-lysyl-[protein] + 2-oxoglutarate + O2 = 4-hydroxy-L-lysyl-[protein] + succinate + CO2</text>
        <dbReference type="Rhea" id="RHEA:57156"/>
        <dbReference type="Rhea" id="RHEA-COMP:9752"/>
        <dbReference type="Rhea" id="RHEA-COMP:15084"/>
        <dbReference type="ChEBI" id="CHEBI:15379"/>
        <dbReference type="ChEBI" id="CHEBI:16526"/>
        <dbReference type="ChEBI" id="CHEBI:16810"/>
        <dbReference type="ChEBI" id="CHEBI:29969"/>
        <dbReference type="ChEBI" id="CHEBI:30031"/>
        <dbReference type="ChEBI" id="CHEBI:141495"/>
    </reaction>
</comment>
<dbReference type="STRING" id="33528.ENSGAFP00000031872"/>
<dbReference type="GO" id="GO:0016706">
    <property type="term" value="F:2-oxoglutarate-dependent dioxygenase activity"/>
    <property type="evidence" value="ECO:0007669"/>
    <property type="project" value="TreeGrafter"/>
</dbReference>